<evidence type="ECO:0008006" key="3">
    <source>
        <dbReference type="Google" id="ProtNLM"/>
    </source>
</evidence>
<protein>
    <recommendedName>
        <fullName evidence="3">Lipoprotein</fullName>
    </recommendedName>
</protein>
<dbReference type="Proteomes" id="UP000678679">
    <property type="component" value="Chromosome 1"/>
</dbReference>
<dbReference type="AlphaFoldDB" id="A0AAX1N364"/>
<keyword evidence="2" id="KW-1185">Reference proteome</keyword>
<dbReference type="PROSITE" id="PS51257">
    <property type="entry name" value="PROKAR_LIPOPROTEIN"/>
    <property type="match status" value="1"/>
</dbReference>
<accession>A0AAX1N364</accession>
<proteinExistence type="predicted"/>
<evidence type="ECO:0000313" key="1">
    <source>
        <dbReference type="EMBL" id="QWG01921.1"/>
    </source>
</evidence>
<evidence type="ECO:0000313" key="2">
    <source>
        <dbReference type="Proteomes" id="UP000678679"/>
    </source>
</evidence>
<reference evidence="1 2" key="1">
    <citation type="submission" date="2021-05" db="EMBL/GenBank/DDBJ databases">
        <title>Comparative genomic studies on the polysaccharide-degrading batcterial strains of the Flammeovirga genus.</title>
        <authorList>
            <person name="Zewei F."/>
            <person name="Zheng Z."/>
            <person name="Yu L."/>
            <person name="Ruyue G."/>
            <person name="Yanhong M."/>
            <person name="Yuanyuan C."/>
            <person name="Jingyan G."/>
            <person name="Wenjun H."/>
        </authorList>
    </citation>
    <scope>NUCLEOTIDE SEQUENCE [LARGE SCALE GENOMIC DNA]</scope>
    <source>
        <strain evidence="1 2">NBRC:100898</strain>
    </source>
</reference>
<organism evidence="1 2">
    <name type="scientific">Flammeovirga yaeyamensis</name>
    <dbReference type="NCBI Taxonomy" id="367791"/>
    <lineage>
        <taxon>Bacteria</taxon>
        <taxon>Pseudomonadati</taxon>
        <taxon>Bacteroidota</taxon>
        <taxon>Cytophagia</taxon>
        <taxon>Cytophagales</taxon>
        <taxon>Flammeovirgaceae</taxon>
        <taxon>Flammeovirga</taxon>
    </lineage>
</organism>
<dbReference type="EMBL" id="CP076132">
    <property type="protein sequence ID" value="QWG01921.1"/>
    <property type="molecule type" value="Genomic_DNA"/>
</dbReference>
<dbReference type="RefSeq" id="WP_169666367.1">
    <property type="nucleotide sequence ID" value="NZ_CP076132.1"/>
</dbReference>
<sequence length="604" mass="69353">MLYNRRLSAITILLCALFFSCSEKKEIEEKIEEEVEINLPEMSIQELDYLRGKDTIEVDLGTYSSDIINIDDIYFTLNDKVLESDYSFEDDKHQVIFDSKQLDDGIYTISATVKFSSDETLEKNEISKELEVDVDNYLPLIFVEAGYSASFNDYNEIIQGEWTSRSEIKEALFSYMVLDKDLNPVTEFLHEDGNGINEIIEIPKSIKGQDFKLVEFDTKVVEAFAGFEGSSPLWDHIKDYRYIRIKEFYSQGEGLKLDAIVRPSRVMANEKTVVVAVSKSFERHLSQIDETLTSDDNYDYLTITRSTDYSWVSELDLNSVKSYSVHVTNEEKGIMISIEMMNDGDTIFIEESDLKVPSKVMLSSNFHRFAYEHEGIKFVEGFSSNQKYLSEEGPHEYTLYEYINIDKEDISHVGSKEKVTNNNFSGFVSEIKNLDDSFKEPYANNSFGFDITESDIVLSPYQHDIEKENVENIIGYSVVKPSEGKTEFYLGVSMSTEKNESLSLPRKLSIDGISTIHNGKFADFLTNDITEISMHSSSNSNFTFLNEINSYTVNYTVDKDGNPIIVPSKVNLLEHEARQLSKIRNEEQFKMASLDLMQRYLEKK</sequence>
<gene>
    <name evidence="1" type="ORF">KMW28_20165</name>
</gene>
<dbReference type="KEGG" id="fya:KMW28_20165"/>
<name>A0AAX1N364_9BACT</name>